<dbReference type="Pfam" id="PF21419">
    <property type="entry name" value="RoxA-like_Cyt-c"/>
    <property type="match status" value="1"/>
</dbReference>
<dbReference type="EMBL" id="CP046675">
    <property type="protein sequence ID" value="QUP60801.1"/>
    <property type="molecule type" value="Genomic_DNA"/>
</dbReference>
<gene>
    <name evidence="7" type="ORF">GO999_19895</name>
</gene>
<keyword evidence="7" id="KW-0614">Plasmid</keyword>
<protein>
    <recommendedName>
        <fullName evidence="6">Cytochrome c domain-containing protein</fullName>
    </recommendedName>
</protein>
<dbReference type="RefSeq" id="WP_211907151.1">
    <property type="nucleotide sequence ID" value="NZ_CP046675.1"/>
</dbReference>
<name>A0ABX7ZZY0_9RALS</name>
<dbReference type="Gene3D" id="1.10.760.10">
    <property type="entry name" value="Cytochrome c-like domain"/>
    <property type="match status" value="1"/>
</dbReference>
<keyword evidence="5" id="KW-1133">Transmembrane helix</keyword>
<reference evidence="8" key="1">
    <citation type="submission" date="2019-12" db="EMBL/GenBank/DDBJ databases">
        <title>Whole-genome sequence of tobacco pathogen Ralstonia pseudosolanacearum strain RS, originating from Yunnan province of China.</title>
        <authorList>
            <person name="Lu C.-H."/>
        </authorList>
    </citation>
    <scope>NUCLEOTIDE SEQUENCE [LARGE SCALE GENOMIC DNA]</scope>
    <source>
        <strain evidence="8">RS</strain>
        <plasmid evidence="8">pRS</plasmid>
    </source>
</reference>
<dbReference type="InterPro" id="IPR009056">
    <property type="entry name" value="Cyt_c-like_dom"/>
</dbReference>
<evidence type="ECO:0000313" key="8">
    <source>
        <dbReference type="Proteomes" id="UP000680989"/>
    </source>
</evidence>
<dbReference type="SUPFAM" id="SSF46626">
    <property type="entry name" value="Cytochrome c"/>
    <property type="match status" value="1"/>
</dbReference>
<feature type="transmembrane region" description="Helical" evidence="5">
    <location>
        <begin position="17"/>
        <end position="34"/>
    </location>
</feature>
<keyword evidence="5" id="KW-0472">Membrane</keyword>
<accession>A0ABX7ZZY0</accession>
<sequence length="628" mass="70807">MLKTGSTVQCIQWYQRFIWIGIAINLVFAIPALFWPDFLNATFGLPTQATYPWLQNTGMLLVGISLFYAPAGIHALKYPVYAWLCVLSRLIAVVFWIYLINTSGYPEAFRPLMYSDGAMFLILGGLLYGAMPSDQRPWALIVAGLDGLWRCLKASLTGPRRKVSLVVALIVAFVGFETWVNLFREIPQPALQSDVDHFKYAPIGLGQDSRIPLYVFNVLPRACAQHMPKQSLGWQSFGFVYEGGHDLPIGLARRQIGYPSVEANCALCHTGQYRKSVDDVPVPVPTAPAALLNLESFQWFLYDCAGEPDFTSRVMQEIDKHYSLGTIERLFYRFVIVPATQKAFLKQKQQYAWQKLRPEQGPGRTDTFNPTKIVIFGFPDDSTIGTVDLPQIWNQKPRESMYLHWDGNNNDIHERNYAAAMAVGATPQSVLPAEFKRVTDWLLDHQPPKWPFGELDPVRVRRGESLWQAHCANCHAFGKAATGQVTVRLDQLGTDPDRLNSFTVGLVSKFHQFKSAPFDFGAYRKTQSYSNTPTDGIWLRAPYLHNGSVPTLWDLLQKPEHRPKVFYRGSSVFDREHVGFVTAGPDTKGGGTFKFDTGLPGNRNTGHAYGTDLTDSEKWDLIEYMKTL</sequence>
<evidence type="ECO:0000256" key="4">
    <source>
        <dbReference type="PROSITE-ProRule" id="PRU00433"/>
    </source>
</evidence>
<dbReference type="PROSITE" id="PS51007">
    <property type="entry name" value="CYTC"/>
    <property type="match status" value="1"/>
</dbReference>
<geneLocation type="plasmid" evidence="7 8">
    <name>pRS</name>
</geneLocation>
<dbReference type="InterPro" id="IPR036909">
    <property type="entry name" value="Cyt_c-like_dom_sf"/>
</dbReference>
<keyword evidence="1 4" id="KW-0349">Heme</keyword>
<organism evidence="7 8">
    <name type="scientific">Ralstonia nicotianae</name>
    <dbReference type="NCBI Taxonomy" id="3037696"/>
    <lineage>
        <taxon>Bacteria</taxon>
        <taxon>Pseudomonadati</taxon>
        <taxon>Pseudomonadota</taxon>
        <taxon>Betaproteobacteria</taxon>
        <taxon>Burkholderiales</taxon>
        <taxon>Burkholderiaceae</taxon>
        <taxon>Ralstonia</taxon>
        <taxon>Ralstonia solanacearum species complex</taxon>
    </lineage>
</organism>
<dbReference type="PANTHER" id="PTHR30600">
    <property type="entry name" value="CYTOCHROME C PEROXIDASE-RELATED"/>
    <property type="match status" value="1"/>
</dbReference>
<evidence type="ECO:0000313" key="7">
    <source>
        <dbReference type="EMBL" id="QUP60801.1"/>
    </source>
</evidence>
<feature type="transmembrane region" description="Helical" evidence="5">
    <location>
        <begin position="80"/>
        <end position="100"/>
    </location>
</feature>
<keyword evidence="2 4" id="KW-0479">Metal-binding</keyword>
<feature type="transmembrane region" description="Helical" evidence="5">
    <location>
        <begin position="112"/>
        <end position="131"/>
    </location>
</feature>
<evidence type="ECO:0000256" key="1">
    <source>
        <dbReference type="ARBA" id="ARBA00022617"/>
    </source>
</evidence>
<keyword evidence="5" id="KW-0812">Transmembrane</keyword>
<dbReference type="InterPro" id="IPR051395">
    <property type="entry name" value="Cytochrome_c_Peroxidase/MauG"/>
</dbReference>
<keyword evidence="8" id="KW-1185">Reference proteome</keyword>
<feature type="transmembrane region" description="Helical" evidence="5">
    <location>
        <begin position="54"/>
        <end position="73"/>
    </location>
</feature>
<evidence type="ECO:0000256" key="3">
    <source>
        <dbReference type="ARBA" id="ARBA00023004"/>
    </source>
</evidence>
<dbReference type="PANTHER" id="PTHR30600:SF9">
    <property type="entry name" value="BLR7738 PROTEIN"/>
    <property type="match status" value="1"/>
</dbReference>
<evidence type="ECO:0000256" key="5">
    <source>
        <dbReference type="SAM" id="Phobius"/>
    </source>
</evidence>
<dbReference type="Proteomes" id="UP000680989">
    <property type="component" value="Plasmid pRS"/>
</dbReference>
<evidence type="ECO:0000256" key="2">
    <source>
        <dbReference type="ARBA" id="ARBA00022723"/>
    </source>
</evidence>
<evidence type="ECO:0000259" key="6">
    <source>
        <dbReference type="PROSITE" id="PS51007"/>
    </source>
</evidence>
<keyword evidence="3 4" id="KW-0408">Iron</keyword>
<proteinExistence type="predicted"/>
<feature type="domain" description="Cytochrome c" evidence="6">
    <location>
        <begin position="458"/>
        <end position="628"/>
    </location>
</feature>
<feature type="transmembrane region" description="Helical" evidence="5">
    <location>
        <begin position="163"/>
        <end position="183"/>
    </location>
</feature>